<dbReference type="AlphaFoldDB" id="A0A8R2NKR9"/>
<evidence type="ECO:0000313" key="2">
    <source>
        <dbReference type="Proteomes" id="UP000007819"/>
    </source>
</evidence>
<evidence type="ECO:0008006" key="3">
    <source>
        <dbReference type="Google" id="ProtNLM"/>
    </source>
</evidence>
<organism evidence="1 2">
    <name type="scientific">Acyrthosiphon pisum</name>
    <name type="common">Pea aphid</name>
    <dbReference type="NCBI Taxonomy" id="7029"/>
    <lineage>
        <taxon>Eukaryota</taxon>
        <taxon>Metazoa</taxon>
        <taxon>Ecdysozoa</taxon>
        <taxon>Arthropoda</taxon>
        <taxon>Hexapoda</taxon>
        <taxon>Insecta</taxon>
        <taxon>Pterygota</taxon>
        <taxon>Neoptera</taxon>
        <taxon>Paraneoptera</taxon>
        <taxon>Hemiptera</taxon>
        <taxon>Sternorrhyncha</taxon>
        <taxon>Aphidomorpha</taxon>
        <taxon>Aphidoidea</taxon>
        <taxon>Aphididae</taxon>
        <taxon>Macrosiphini</taxon>
        <taxon>Acyrthosiphon</taxon>
    </lineage>
</organism>
<evidence type="ECO:0000313" key="1">
    <source>
        <dbReference type="EnsemblMetazoa" id="XP_029342256.1"/>
    </source>
</evidence>
<reference evidence="1" key="2">
    <citation type="submission" date="2022-06" db="UniProtKB">
        <authorList>
            <consortium name="EnsemblMetazoa"/>
        </authorList>
    </citation>
    <scope>IDENTIFICATION</scope>
</reference>
<dbReference type="EnsemblMetazoa" id="XM_029486396.1">
    <property type="protein sequence ID" value="XP_029342256.1"/>
    <property type="gene ID" value="LOC103311577"/>
</dbReference>
<sequence>MGSFLGILSKARQAEDPAPGAPPPSRYNIKKEERMVTIADWQRKWSETGKASWTRRLIPNIARWENRTTPRIPWSYHMTQALTGHGCFQWYLRRMGRALSPRCMHCQCGSDTAEHTIFHCPNWDSLRDELRARLGHSPEVTDCESILCGPLFEDLPMEQADKAKVLSEAEETFRLFYKMVEEILTLKEIEERARQAAD</sequence>
<name>A0A8R2NKR9_ACYPI</name>
<dbReference type="GeneID" id="103311577"/>
<proteinExistence type="predicted"/>
<dbReference type="KEGG" id="api:103311577"/>
<accession>A0A8R2NKR9</accession>
<reference evidence="2" key="1">
    <citation type="submission" date="2010-06" db="EMBL/GenBank/DDBJ databases">
        <authorList>
            <person name="Jiang H."/>
            <person name="Abraham K."/>
            <person name="Ali S."/>
            <person name="Alsbrooks S.L."/>
            <person name="Anim B.N."/>
            <person name="Anosike U.S."/>
            <person name="Attaway T."/>
            <person name="Bandaranaike D.P."/>
            <person name="Battles P.K."/>
            <person name="Bell S.N."/>
            <person name="Bell A.V."/>
            <person name="Beltran B."/>
            <person name="Bickham C."/>
            <person name="Bustamante Y."/>
            <person name="Caleb T."/>
            <person name="Canada A."/>
            <person name="Cardenas V."/>
            <person name="Carter K."/>
            <person name="Chacko J."/>
            <person name="Chandrabose M.N."/>
            <person name="Chavez D."/>
            <person name="Chavez A."/>
            <person name="Chen L."/>
            <person name="Chu H.-S."/>
            <person name="Claassen K.J."/>
            <person name="Cockrell R."/>
            <person name="Collins M."/>
            <person name="Cooper J.A."/>
            <person name="Cree A."/>
            <person name="Curry S.M."/>
            <person name="Da Y."/>
            <person name="Dao M.D."/>
            <person name="Das B."/>
            <person name="Davila M.-L."/>
            <person name="Davy-Carroll L."/>
            <person name="Denson S."/>
            <person name="Dinh H."/>
            <person name="Ebong V.E."/>
            <person name="Edwards J.R."/>
            <person name="Egan A."/>
            <person name="El-Daye J."/>
            <person name="Escobedo L."/>
            <person name="Fernandez S."/>
            <person name="Fernando P.R."/>
            <person name="Flagg N."/>
            <person name="Forbes L.D."/>
            <person name="Fowler R.G."/>
            <person name="Fu Q."/>
            <person name="Gabisi R.A."/>
            <person name="Ganer J."/>
            <person name="Garbino Pronczuk A."/>
            <person name="Garcia R.M."/>
            <person name="Garner T."/>
            <person name="Garrett T.E."/>
            <person name="Gonzalez D.A."/>
            <person name="Hamid H."/>
            <person name="Hawkins E.S."/>
            <person name="Hirani K."/>
            <person name="Hogues M.E."/>
            <person name="Hollins B."/>
            <person name="Hsiao C.-H."/>
            <person name="Jabil R."/>
            <person name="James M.L."/>
            <person name="Jhangiani S.N."/>
            <person name="Johnson B."/>
            <person name="Johnson Q."/>
            <person name="Joshi V."/>
            <person name="Kalu J.B."/>
            <person name="Kam C."/>
            <person name="Kashfia A."/>
            <person name="Keebler J."/>
            <person name="Kisamo H."/>
            <person name="Kovar C.L."/>
            <person name="Lago L.A."/>
            <person name="Lai C.-Y."/>
            <person name="Laidlaw J."/>
            <person name="Lara F."/>
            <person name="Le T.-K."/>
            <person name="Lee S.L."/>
            <person name="Legall F.H."/>
            <person name="Lemon S.J."/>
            <person name="Lewis L.R."/>
            <person name="Li B."/>
            <person name="Liu Y."/>
            <person name="Liu Y.-S."/>
            <person name="Lopez J."/>
            <person name="Lozado R.J."/>
            <person name="Lu J."/>
            <person name="Madu R.C."/>
            <person name="Maheshwari M."/>
            <person name="Maheshwari R."/>
            <person name="Malloy K."/>
            <person name="Martinez E."/>
            <person name="Mathew T."/>
            <person name="Mercado I.C."/>
            <person name="Mercado C."/>
            <person name="Meyer B."/>
            <person name="Montgomery K."/>
            <person name="Morgan M.B."/>
            <person name="Munidasa M."/>
            <person name="Nazareth L.V."/>
            <person name="Nelson J."/>
            <person name="Ng B.M."/>
            <person name="Nguyen N.B."/>
            <person name="Nguyen P.Q."/>
            <person name="Nguyen T."/>
            <person name="Obregon M."/>
            <person name="Okwuonu G.O."/>
            <person name="Onwere C.G."/>
            <person name="Orozco G."/>
            <person name="Parra A."/>
            <person name="Patel S."/>
            <person name="Patil S."/>
            <person name="Perez A."/>
            <person name="Perez Y."/>
            <person name="Pham C."/>
            <person name="Primus E.L."/>
            <person name="Pu L.-L."/>
            <person name="Puazo M."/>
            <person name="Qin X."/>
            <person name="Quiroz J.B."/>
            <person name="Reese J."/>
            <person name="Richards S."/>
            <person name="Rives C.M."/>
            <person name="Robberts R."/>
            <person name="Ruiz S.J."/>
            <person name="Ruiz M.J."/>
            <person name="Santibanez J."/>
            <person name="Schneider B.W."/>
            <person name="Sisson I."/>
            <person name="Smith M."/>
            <person name="Sodergren E."/>
            <person name="Song X.-Z."/>
            <person name="Song B.B."/>
            <person name="Summersgill H."/>
            <person name="Thelus R."/>
            <person name="Thornton R.D."/>
            <person name="Trejos Z.Y."/>
            <person name="Usmani K."/>
            <person name="Vattathil S."/>
            <person name="Villasana D."/>
            <person name="Walker D.L."/>
            <person name="Wang S."/>
            <person name="Wang K."/>
            <person name="White C.S."/>
            <person name="Williams A.C."/>
            <person name="Williamson J."/>
            <person name="Wilson K."/>
            <person name="Woghiren I.O."/>
            <person name="Woodworth J.R."/>
            <person name="Worley K.C."/>
            <person name="Wright R.A."/>
            <person name="Wu W."/>
            <person name="Young L."/>
            <person name="Zhang L."/>
            <person name="Zhang J."/>
            <person name="Zhu Y."/>
            <person name="Muzny D.M."/>
            <person name="Weinstock G."/>
            <person name="Gibbs R.A."/>
        </authorList>
    </citation>
    <scope>NUCLEOTIDE SEQUENCE [LARGE SCALE GENOMIC DNA]</scope>
    <source>
        <strain evidence="2">LSR1</strain>
    </source>
</reference>
<keyword evidence="2" id="KW-1185">Reference proteome</keyword>
<dbReference type="Proteomes" id="UP000007819">
    <property type="component" value="Chromosome X"/>
</dbReference>
<dbReference type="OrthoDB" id="6624552at2759"/>
<dbReference type="RefSeq" id="XP_029342256.1">
    <property type="nucleotide sequence ID" value="XM_029486396.1"/>
</dbReference>
<protein>
    <recommendedName>
        <fullName evidence="3">Reverse transcriptase</fullName>
    </recommendedName>
</protein>